<organism evidence="2 4">
    <name type="scientific">Catenibacterium mitsuokai</name>
    <dbReference type="NCBI Taxonomy" id="100886"/>
    <lineage>
        <taxon>Bacteria</taxon>
        <taxon>Bacillati</taxon>
        <taxon>Bacillota</taxon>
        <taxon>Erysipelotrichia</taxon>
        <taxon>Erysipelotrichales</taxon>
        <taxon>Coprobacillaceae</taxon>
        <taxon>Catenibacterium</taxon>
    </lineage>
</organism>
<accession>A0AAW4N1C2</accession>
<dbReference type="InterPro" id="IPR003226">
    <property type="entry name" value="MYG1_exonuclease"/>
</dbReference>
<dbReference type="GeneID" id="301324906"/>
<dbReference type="EMBL" id="JAHOEL010000155">
    <property type="protein sequence ID" value="MBV3393838.1"/>
    <property type="molecule type" value="Genomic_DNA"/>
</dbReference>
<evidence type="ECO:0000313" key="3">
    <source>
        <dbReference type="EMBL" id="MBV3393838.1"/>
    </source>
</evidence>
<dbReference type="PANTHER" id="PTHR11215:SF1">
    <property type="entry name" value="MYG1 EXONUCLEASE"/>
    <property type="match status" value="1"/>
</dbReference>
<dbReference type="EMBL" id="JAHOEF010000151">
    <property type="protein sequence ID" value="MBV3383799.1"/>
    <property type="molecule type" value="Genomic_DNA"/>
</dbReference>
<comment type="similarity">
    <text evidence="1">Belongs to the MYG1 family.</text>
</comment>
<evidence type="ECO:0000313" key="2">
    <source>
        <dbReference type="EMBL" id="MBV3383799.1"/>
    </source>
</evidence>
<evidence type="ECO:0000313" key="4">
    <source>
        <dbReference type="Proteomes" id="UP001196408"/>
    </source>
</evidence>
<comment type="caution">
    <text evidence="2">The sequence shown here is derived from an EMBL/GenBank/DDBJ whole genome shotgun (WGS) entry which is preliminary data.</text>
</comment>
<dbReference type="Pfam" id="PF03690">
    <property type="entry name" value="MYG1_exonuc"/>
    <property type="match status" value="2"/>
</dbReference>
<name>A0AAW4N1C2_9FIRM</name>
<dbReference type="GO" id="GO:0005737">
    <property type="term" value="C:cytoplasm"/>
    <property type="evidence" value="ECO:0007669"/>
    <property type="project" value="TreeGrafter"/>
</dbReference>
<dbReference type="PANTHER" id="PTHR11215">
    <property type="entry name" value="METAL DEPENDENT HYDROLASE - RELATED"/>
    <property type="match status" value="1"/>
</dbReference>
<dbReference type="AlphaFoldDB" id="A0AAW4N1C2"/>
<proteinExistence type="inferred from homology"/>
<dbReference type="Proteomes" id="UP001197492">
    <property type="component" value="Unassembled WGS sequence"/>
</dbReference>
<gene>
    <name evidence="2" type="ORF">KSV97_11400</name>
    <name evidence="3" type="ORF">KSW06_11450</name>
</gene>
<keyword evidence="5" id="KW-1185">Reference proteome</keyword>
<evidence type="ECO:0000256" key="1">
    <source>
        <dbReference type="ARBA" id="ARBA00010105"/>
    </source>
</evidence>
<reference evidence="2 5" key="1">
    <citation type="submission" date="2021-06" db="EMBL/GenBank/DDBJ databases">
        <title>Collection of gut derived symbiotic bacterial strains cultured from healthy donors.</title>
        <authorList>
            <person name="Lin H."/>
            <person name="Littmann E."/>
            <person name="Pamer E.G."/>
        </authorList>
    </citation>
    <scope>NUCLEOTIDE SEQUENCE</scope>
    <source>
        <strain evidence="3 5">MSK.21.70</strain>
        <strain evidence="2">MSK.21.82</strain>
    </source>
</reference>
<evidence type="ECO:0000313" key="5">
    <source>
        <dbReference type="Proteomes" id="UP001197492"/>
    </source>
</evidence>
<dbReference type="Proteomes" id="UP001196408">
    <property type="component" value="Unassembled WGS sequence"/>
</dbReference>
<sequence length="427" mass="49128">MITIVEEKDAKFITHAGSFHADDVMATVLLEILYEGIPLARVAEIDEKDTDAFVYDIGLGKYDHHQDDKVRRDNGIAYSSVGLIWRDYGMQILEKLGIQEYVEDYFYDIDDQIIMPIDALDNGEGERISMTISSVISISNPFWNSPISGDEAFLKSVDFMRTVFHVYIEYLKDVYNNNELDWDDAYDWLDQVMKKIVLDKANEANCFIFNEEGDAIDMWKEYGEEIITYYNKSSKHADLGVYDVNKMFVQPLSFEREETDEVTAYPVEQLAILMENYHKNGEPLLKDIFDTCIHSEVSRIQGMDYVEAQIDLSEHHIMVLEHFVPWKGTLLKSESNKVNDIYLTVFPSQRGGWNFQGVPLSPASFDTRIKVPEEWCGKRDQELVELTGVEGARFIHPGGFIGGAESFDSIMELAQRIVEYTEQNKTH</sequence>
<protein>
    <submittedName>
        <fullName evidence="2">MYG1 family protein</fullName>
    </submittedName>
</protein>
<dbReference type="RefSeq" id="WP_217748425.1">
    <property type="nucleotide sequence ID" value="NZ_JAHOEB010000156.1"/>
</dbReference>